<evidence type="ECO:0000313" key="2">
    <source>
        <dbReference type="Proteomes" id="UP000828251"/>
    </source>
</evidence>
<gene>
    <name evidence="1" type="ORF">J1N35_011802</name>
</gene>
<dbReference type="Proteomes" id="UP000828251">
    <property type="component" value="Unassembled WGS sequence"/>
</dbReference>
<accession>A0A9D3W334</accession>
<evidence type="ECO:0000313" key="1">
    <source>
        <dbReference type="EMBL" id="KAH1108034.1"/>
    </source>
</evidence>
<proteinExistence type="predicted"/>
<organism evidence="1 2">
    <name type="scientific">Gossypium stocksii</name>
    <dbReference type="NCBI Taxonomy" id="47602"/>
    <lineage>
        <taxon>Eukaryota</taxon>
        <taxon>Viridiplantae</taxon>
        <taxon>Streptophyta</taxon>
        <taxon>Embryophyta</taxon>
        <taxon>Tracheophyta</taxon>
        <taxon>Spermatophyta</taxon>
        <taxon>Magnoliopsida</taxon>
        <taxon>eudicotyledons</taxon>
        <taxon>Gunneridae</taxon>
        <taxon>Pentapetalae</taxon>
        <taxon>rosids</taxon>
        <taxon>malvids</taxon>
        <taxon>Malvales</taxon>
        <taxon>Malvaceae</taxon>
        <taxon>Malvoideae</taxon>
        <taxon>Gossypium</taxon>
    </lineage>
</organism>
<reference evidence="1 2" key="1">
    <citation type="journal article" date="2021" name="Plant Biotechnol. J.">
        <title>Multi-omics assisted identification of the key and species-specific regulatory components of drought-tolerant mechanisms in Gossypium stocksii.</title>
        <authorList>
            <person name="Yu D."/>
            <person name="Ke L."/>
            <person name="Zhang D."/>
            <person name="Wu Y."/>
            <person name="Sun Y."/>
            <person name="Mei J."/>
            <person name="Sun J."/>
            <person name="Sun Y."/>
        </authorList>
    </citation>
    <scope>NUCLEOTIDE SEQUENCE [LARGE SCALE GENOMIC DNA]</scope>
    <source>
        <strain evidence="2">cv. E1</strain>
        <tissue evidence="1">Leaf</tissue>
    </source>
</reference>
<keyword evidence="2" id="KW-1185">Reference proteome</keyword>
<name>A0A9D3W334_9ROSI</name>
<protein>
    <submittedName>
        <fullName evidence="1">Uncharacterized protein</fullName>
    </submittedName>
</protein>
<dbReference type="EMBL" id="JAIQCV010000004">
    <property type="protein sequence ID" value="KAH1108034.1"/>
    <property type="molecule type" value="Genomic_DNA"/>
</dbReference>
<comment type="caution">
    <text evidence="1">The sequence shown here is derived from an EMBL/GenBank/DDBJ whole genome shotgun (WGS) entry which is preliminary data.</text>
</comment>
<sequence length="245" mass="27886">MVMVLKEVIVELKGKLTIYKAALGNKGFVATPKSNVDALKPKEFKGIRFTKDLDNFLSGMEQYFCSNASWMMLLRRERYIPFLHGWIEAMDKAIVIMSMSSRAYKAMNVAEYFFKLGPKKYKPKPFRPKFKLRGNGGRDKDKPAKNGNGKVQKLWEKNKRWPLTCFHCDDLHMVRDCSKKVALSTMKCDDRVTKNLGSILGGVEDNASHGLIVPTRQGRVEYFGQIATTFAYFKVSIVLGNVPIL</sequence>
<dbReference type="OrthoDB" id="1939491at2759"/>
<dbReference type="AlphaFoldDB" id="A0A9D3W334"/>